<dbReference type="Proteomes" id="UP000679691">
    <property type="component" value="Unassembled WGS sequence"/>
</dbReference>
<reference evidence="1" key="1">
    <citation type="submission" date="2021-03" db="EMBL/GenBank/DDBJ databases">
        <authorList>
            <person name="Lu T."/>
            <person name="Wang Q."/>
            <person name="Han X."/>
        </authorList>
    </citation>
    <scope>NUCLEOTIDE SEQUENCE</scope>
    <source>
        <strain evidence="1">WQ 2009</strain>
    </source>
</reference>
<evidence type="ECO:0000313" key="2">
    <source>
        <dbReference type="Proteomes" id="UP000679691"/>
    </source>
</evidence>
<organism evidence="1 2">
    <name type="scientific">Rhinopithecimicrobium faecis</name>
    <dbReference type="NCBI Taxonomy" id="2820698"/>
    <lineage>
        <taxon>Bacteria</taxon>
        <taxon>Pseudomonadati</taxon>
        <taxon>Bacteroidota</taxon>
        <taxon>Sphingobacteriia</taxon>
        <taxon>Sphingobacteriales</taxon>
        <taxon>Sphingobacteriaceae</taxon>
        <taxon>Rhinopithecimicrobium</taxon>
    </lineage>
</organism>
<dbReference type="AlphaFoldDB" id="A0A8T4HCA3"/>
<dbReference type="RefSeq" id="WP_353547927.1">
    <property type="nucleotide sequence ID" value="NZ_JAGKSB010000017.1"/>
</dbReference>
<comment type="caution">
    <text evidence="1">The sequence shown here is derived from an EMBL/GenBank/DDBJ whole genome shotgun (WGS) entry which is preliminary data.</text>
</comment>
<protein>
    <submittedName>
        <fullName evidence="1">Uncharacterized protein</fullName>
    </submittedName>
</protein>
<keyword evidence="2" id="KW-1185">Reference proteome</keyword>
<evidence type="ECO:0000313" key="1">
    <source>
        <dbReference type="EMBL" id="MBP3944414.1"/>
    </source>
</evidence>
<sequence length="130" mass="15030">MSTIQTQFIKEILQSEGKRFLRNQGMAIRKELKFKTKRLLQDRTATVLSSAESDAVLSIKTPHYGRLLDLRKKSSKPGKAGARTTSKSYRIHNRFVMGHYYAIGFRLMFDFTDEVRNDIVKRFKGRLSNG</sequence>
<gene>
    <name evidence="1" type="ORF">J5U18_12770</name>
</gene>
<dbReference type="EMBL" id="JAGKSB010000017">
    <property type="protein sequence ID" value="MBP3944414.1"/>
    <property type="molecule type" value="Genomic_DNA"/>
</dbReference>
<accession>A0A8T4HCA3</accession>
<proteinExistence type="predicted"/>
<name>A0A8T4HCA3_9SPHI</name>